<sequence length="296" mass="33862">MTFILKPLTLSLLRLLWPAPCQSLYNIASAFRASQPAEERAPHYDPKHFYPIQIPTILAERYQELRITERITQANSHEGRYCVRTLLDAFDLPEPYGNHVCMVFDPLYEPLWMLKRRFQGIVLPPNVLRAIARMVIIGLDYLHTQSDVIDTDIKPDNILVALRDHPILNRVIQDEIEDPLPQRILEDRTIYLSRSHFGFQASNIGRLVITDFGLSVRGDEGPHHIIQPNGFRAPKVVIGASKSYSAVVGCYHHPVCFPCVCILLRGEECGIYKLLDRSSANRYDSVWQQKSAVFQS</sequence>
<comment type="catalytic activity">
    <reaction evidence="7">
        <text>L-threonyl-[protein] + ATP = O-phospho-L-threonyl-[protein] + ADP + H(+)</text>
        <dbReference type="Rhea" id="RHEA:46608"/>
        <dbReference type="Rhea" id="RHEA-COMP:11060"/>
        <dbReference type="Rhea" id="RHEA-COMP:11605"/>
        <dbReference type="ChEBI" id="CHEBI:15378"/>
        <dbReference type="ChEBI" id="CHEBI:30013"/>
        <dbReference type="ChEBI" id="CHEBI:30616"/>
        <dbReference type="ChEBI" id="CHEBI:61977"/>
        <dbReference type="ChEBI" id="CHEBI:456216"/>
        <dbReference type="EC" id="2.7.11.1"/>
    </reaction>
</comment>
<accession>A0A9W4NNA0</accession>
<dbReference type="Gene3D" id="1.10.510.10">
    <property type="entry name" value="Transferase(Phosphotransferase) domain 1"/>
    <property type="match status" value="1"/>
</dbReference>
<dbReference type="InterPro" id="IPR011009">
    <property type="entry name" value="Kinase-like_dom_sf"/>
</dbReference>
<keyword evidence="4" id="KW-0547">Nucleotide-binding</keyword>
<comment type="caution">
    <text evidence="11">The sequence shown here is derived from an EMBL/GenBank/DDBJ whole genome shotgun (WGS) entry which is preliminary data.</text>
</comment>
<evidence type="ECO:0000256" key="2">
    <source>
        <dbReference type="ARBA" id="ARBA00022527"/>
    </source>
</evidence>
<dbReference type="EMBL" id="CAJVPG010000333">
    <property type="protein sequence ID" value="CAG8396804.1"/>
    <property type="molecule type" value="Genomic_DNA"/>
</dbReference>
<dbReference type="GO" id="GO:0050684">
    <property type="term" value="P:regulation of mRNA processing"/>
    <property type="evidence" value="ECO:0007669"/>
    <property type="project" value="TreeGrafter"/>
</dbReference>
<evidence type="ECO:0000256" key="4">
    <source>
        <dbReference type="ARBA" id="ARBA00022741"/>
    </source>
</evidence>
<evidence type="ECO:0000313" key="11">
    <source>
        <dbReference type="EMBL" id="CAG8396804.1"/>
    </source>
</evidence>
<dbReference type="AlphaFoldDB" id="A0A9W4NNA0"/>
<dbReference type="InterPro" id="IPR051334">
    <property type="entry name" value="SRPK"/>
</dbReference>
<comment type="catalytic activity">
    <reaction evidence="8">
        <text>L-seryl-[protein] + ATP = O-phospho-L-seryl-[protein] + ADP + H(+)</text>
        <dbReference type="Rhea" id="RHEA:17989"/>
        <dbReference type="Rhea" id="RHEA-COMP:9863"/>
        <dbReference type="Rhea" id="RHEA-COMP:11604"/>
        <dbReference type="ChEBI" id="CHEBI:15378"/>
        <dbReference type="ChEBI" id="CHEBI:29999"/>
        <dbReference type="ChEBI" id="CHEBI:30616"/>
        <dbReference type="ChEBI" id="CHEBI:83421"/>
        <dbReference type="ChEBI" id="CHEBI:456216"/>
        <dbReference type="EC" id="2.7.11.1"/>
    </reaction>
</comment>
<evidence type="ECO:0000256" key="9">
    <source>
        <dbReference type="SAM" id="SignalP"/>
    </source>
</evidence>
<protein>
    <recommendedName>
        <fullName evidence="1">non-specific serine/threonine protein kinase</fullName>
        <ecNumber evidence="1">2.7.11.1</ecNumber>
    </recommendedName>
</protein>
<dbReference type="GO" id="GO:0004674">
    <property type="term" value="F:protein serine/threonine kinase activity"/>
    <property type="evidence" value="ECO:0007669"/>
    <property type="project" value="UniProtKB-KW"/>
</dbReference>
<dbReference type="PANTHER" id="PTHR47634:SF9">
    <property type="entry name" value="PROTEIN KINASE DOMAIN-CONTAINING PROTEIN-RELATED"/>
    <property type="match status" value="1"/>
</dbReference>
<evidence type="ECO:0000256" key="8">
    <source>
        <dbReference type="ARBA" id="ARBA00048679"/>
    </source>
</evidence>
<feature type="chain" id="PRO_5040741965" description="non-specific serine/threonine protein kinase" evidence="9">
    <location>
        <begin position="24"/>
        <end position="296"/>
    </location>
</feature>
<dbReference type="PANTHER" id="PTHR47634">
    <property type="entry name" value="PROTEIN KINASE DOMAIN-CONTAINING PROTEIN-RELATED"/>
    <property type="match status" value="1"/>
</dbReference>
<name>A0A9W4NNA0_9EURO</name>
<evidence type="ECO:0000313" key="12">
    <source>
        <dbReference type="Proteomes" id="UP001152649"/>
    </source>
</evidence>
<reference evidence="11" key="1">
    <citation type="submission" date="2021-07" db="EMBL/GenBank/DDBJ databases">
        <authorList>
            <person name="Branca A.L. A."/>
        </authorList>
    </citation>
    <scope>NUCLEOTIDE SEQUENCE</scope>
</reference>
<keyword evidence="12" id="KW-1185">Reference proteome</keyword>
<dbReference type="SUPFAM" id="SSF56112">
    <property type="entry name" value="Protein kinase-like (PK-like)"/>
    <property type="match status" value="1"/>
</dbReference>
<evidence type="ECO:0000256" key="6">
    <source>
        <dbReference type="ARBA" id="ARBA00022840"/>
    </source>
</evidence>
<evidence type="ECO:0000259" key="10">
    <source>
        <dbReference type="PROSITE" id="PS50011"/>
    </source>
</evidence>
<keyword evidence="3" id="KW-0808">Transferase</keyword>
<dbReference type="InterPro" id="IPR000719">
    <property type="entry name" value="Prot_kinase_dom"/>
</dbReference>
<proteinExistence type="predicted"/>
<dbReference type="Gene3D" id="3.30.200.20">
    <property type="entry name" value="Phosphorylase Kinase, domain 1"/>
    <property type="match status" value="1"/>
</dbReference>
<dbReference type="PROSITE" id="PS50011">
    <property type="entry name" value="PROTEIN_KINASE_DOM"/>
    <property type="match status" value="1"/>
</dbReference>
<evidence type="ECO:0000256" key="1">
    <source>
        <dbReference type="ARBA" id="ARBA00012513"/>
    </source>
</evidence>
<evidence type="ECO:0000256" key="7">
    <source>
        <dbReference type="ARBA" id="ARBA00047899"/>
    </source>
</evidence>
<dbReference type="GO" id="GO:0000245">
    <property type="term" value="P:spliceosomal complex assembly"/>
    <property type="evidence" value="ECO:0007669"/>
    <property type="project" value="TreeGrafter"/>
</dbReference>
<keyword evidence="9" id="KW-0732">Signal</keyword>
<keyword evidence="5" id="KW-0418">Kinase</keyword>
<dbReference type="SMART" id="SM00220">
    <property type="entry name" value="S_TKc"/>
    <property type="match status" value="1"/>
</dbReference>
<dbReference type="OrthoDB" id="4520016at2759"/>
<dbReference type="Proteomes" id="UP001152649">
    <property type="component" value="Unassembled WGS sequence"/>
</dbReference>
<organism evidence="11 12">
    <name type="scientific">Penicillium salamii</name>
    <dbReference type="NCBI Taxonomy" id="1612424"/>
    <lineage>
        <taxon>Eukaryota</taxon>
        <taxon>Fungi</taxon>
        <taxon>Dikarya</taxon>
        <taxon>Ascomycota</taxon>
        <taxon>Pezizomycotina</taxon>
        <taxon>Eurotiomycetes</taxon>
        <taxon>Eurotiomycetidae</taxon>
        <taxon>Eurotiales</taxon>
        <taxon>Aspergillaceae</taxon>
        <taxon>Penicillium</taxon>
    </lineage>
</organism>
<gene>
    <name evidence="11" type="ORF">PSALAMII_LOCUS7384</name>
</gene>
<evidence type="ECO:0000256" key="5">
    <source>
        <dbReference type="ARBA" id="ARBA00022777"/>
    </source>
</evidence>
<feature type="domain" description="Protein kinase" evidence="10">
    <location>
        <begin position="1"/>
        <end position="296"/>
    </location>
</feature>
<dbReference type="EC" id="2.7.11.1" evidence="1"/>
<evidence type="ECO:0000256" key="3">
    <source>
        <dbReference type="ARBA" id="ARBA00022679"/>
    </source>
</evidence>
<keyword evidence="2" id="KW-0723">Serine/threonine-protein kinase</keyword>
<keyword evidence="6" id="KW-0067">ATP-binding</keyword>
<dbReference type="GO" id="GO:0005524">
    <property type="term" value="F:ATP binding"/>
    <property type="evidence" value="ECO:0007669"/>
    <property type="project" value="UniProtKB-KW"/>
</dbReference>
<feature type="signal peptide" evidence="9">
    <location>
        <begin position="1"/>
        <end position="23"/>
    </location>
</feature>